<evidence type="ECO:0000313" key="4">
    <source>
        <dbReference type="Proteomes" id="UP000650524"/>
    </source>
</evidence>
<evidence type="ECO:0000259" key="2">
    <source>
        <dbReference type="Pfam" id="PF12146"/>
    </source>
</evidence>
<feature type="domain" description="Phospholipid/glycerol acyltransferase" evidence="1">
    <location>
        <begin position="24"/>
        <end position="152"/>
    </location>
</feature>
<dbReference type="EMBL" id="JACNJD010000251">
    <property type="protein sequence ID" value="MBC8178020.1"/>
    <property type="molecule type" value="Genomic_DNA"/>
</dbReference>
<keyword evidence="3" id="KW-0378">Hydrolase</keyword>
<dbReference type="Pfam" id="PF01553">
    <property type="entry name" value="Acyltransferase"/>
    <property type="match status" value="1"/>
</dbReference>
<dbReference type="InterPro" id="IPR051044">
    <property type="entry name" value="MAG_DAG_Lipase"/>
</dbReference>
<dbReference type="InterPro" id="IPR022742">
    <property type="entry name" value="Hydrolase_4"/>
</dbReference>
<reference evidence="3 4" key="1">
    <citation type="submission" date="2020-08" db="EMBL/GenBank/DDBJ databases">
        <title>Bridging the membrane lipid divide: bacteria of the FCB group superphylum have the potential to synthesize archaeal ether lipids.</title>
        <authorList>
            <person name="Villanueva L."/>
            <person name="Von Meijenfeldt F.A.B."/>
            <person name="Westbye A.B."/>
            <person name="Yadav S."/>
            <person name="Hopmans E.C."/>
            <person name="Dutilh B.E."/>
            <person name="Sinninghe Damste J.S."/>
        </authorList>
    </citation>
    <scope>NUCLEOTIDE SEQUENCE [LARGE SCALE GENOMIC DNA]</scope>
    <source>
        <strain evidence="3">NIOZ-UU27</strain>
    </source>
</reference>
<dbReference type="GO" id="GO:0016746">
    <property type="term" value="F:acyltransferase activity"/>
    <property type="evidence" value="ECO:0007669"/>
    <property type="project" value="InterPro"/>
</dbReference>
<evidence type="ECO:0000313" key="3">
    <source>
        <dbReference type="EMBL" id="MBC8178020.1"/>
    </source>
</evidence>
<name>A0A8J6N0K3_9DELT</name>
<gene>
    <name evidence="3" type="ORF">H8E19_11505</name>
</gene>
<feature type="domain" description="Serine aminopeptidase S33" evidence="2">
    <location>
        <begin position="482"/>
        <end position="697"/>
    </location>
</feature>
<dbReference type="GO" id="GO:0016787">
    <property type="term" value="F:hydrolase activity"/>
    <property type="evidence" value="ECO:0007669"/>
    <property type="project" value="UniProtKB-KW"/>
</dbReference>
<proteinExistence type="predicted"/>
<protein>
    <submittedName>
        <fullName evidence="3">Alpha/beta fold hydrolase</fullName>
    </submittedName>
</protein>
<dbReference type="Gene3D" id="3.40.50.1820">
    <property type="entry name" value="alpha/beta hydrolase"/>
    <property type="match status" value="1"/>
</dbReference>
<dbReference type="Pfam" id="PF12146">
    <property type="entry name" value="Hydrolase_4"/>
    <property type="match status" value="1"/>
</dbReference>
<sequence>MNNFAYLTTSLAIKKLSQLSKLNINIHGKKNIPDGSIIFVANHFTRIETLFLPRHLHQLTGIPVWSLADYNLFKGPLAAIFDKLGVISTRDPHRDRLMVKTLLTGEAVWVVYPEGRMVKSKKILEKGRHMISYAGGKHPPHTGAATLALRTEFYRQRLKTLEDTAPEEAERLMASFEMDSIVPLLKRRTYIVPINITYYPLRAQENMISTLLEKAVNDLPERGLEEIMTEGTMILSGVDVDIRFGKPIEIGRFLRRPFILKDIASTRRINFDDPIPSRRPMRRIALKIMFEYMSAIYGMTTVNHDHLFASLLSAIPHRKIDEMDFRQKAFLAATLHLDKTGVYLHKDLKKNQVHLLTDDRFHKYREFLSLALDTGVVKKEGRCLIKDPSRFRHVFDFHRVRVDNPVQVMANEVEPLRELQRKIRFIAWHPAFLVRHRIADILINRAVHRFEEAYAAFHKKGESKDKEVGMPYLIGNRFRRTGIVLVHGYMAAPPEVKELAMYLGKRGFLVYAPRVNGHGTSPDDLATMTYKDWVESVDEGYAIVSSLCKRVVVGGFSTGAGLALNLSERVKCLTAVFAVSPPLRLQDFSVRFLPAVGVWNRCMDLISMDRAKMEFVQNRPENPHINYFRNPVCGVGELGLLMESVEKRLPQIKVPALVIQADGDPIVDPKGSRKVFELISSKDKEYLLFNFNRHGILLGKGAERVHRAIGDFVQRSTDS</sequence>
<dbReference type="InterPro" id="IPR002123">
    <property type="entry name" value="Plipid/glycerol_acylTrfase"/>
</dbReference>
<dbReference type="SUPFAM" id="SSF69593">
    <property type="entry name" value="Glycerol-3-phosphate (1)-acyltransferase"/>
    <property type="match status" value="1"/>
</dbReference>
<dbReference type="InterPro" id="IPR029058">
    <property type="entry name" value="AB_hydrolase_fold"/>
</dbReference>
<accession>A0A8J6N0K3</accession>
<evidence type="ECO:0000259" key="1">
    <source>
        <dbReference type="Pfam" id="PF01553"/>
    </source>
</evidence>
<dbReference type="PANTHER" id="PTHR11614">
    <property type="entry name" value="PHOSPHOLIPASE-RELATED"/>
    <property type="match status" value="1"/>
</dbReference>
<comment type="caution">
    <text evidence="3">The sequence shown here is derived from an EMBL/GenBank/DDBJ whole genome shotgun (WGS) entry which is preliminary data.</text>
</comment>
<dbReference type="Proteomes" id="UP000650524">
    <property type="component" value="Unassembled WGS sequence"/>
</dbReference>
<dbReference type="SUPFAM" id="SSF53474">
    <property type="entry name" value="alpha/beta-Hydrolases"/>
    <property type="match status" value="1"/>
</dbReference>
<dbReference type="AlphaFoldDB" id="A0A8J6N0K3"/>
<organism evidence="3 4">
    <name type="scientific">Candidatus Desulfacyla euxinica</name>
    <dbReference type="NCBI Taxonomy" id="2841693"/>
    <lineage>
        <taxon>Bacteria</taxon>
        <taxon>Deltaproteobacteria</taxon>
        <taxon>Candidatus Desulfacyla</taxon>
    </lineage>
</organism>